<dbReference type="InterPro" id="IPR021434">
    <property type="entry name" value="DUF3082"/>
</dbReference>
<dbReference type="OrthoDB" id="515558at2"/>
<dbReference type="Pfam" id="PF11282">
    <property type="entry name" value="DUF3082"/>
    <property type="match status" value="1"/>
</dbReference>
<protein>
    <recommendedName>
        <fullName evidence="4">DUF3082 domain-containing protein</fullName>
    </recommendedName>
</protein>
<dbReference type="AlphaFoldDB" id="A0A1Z3HU95"/>
<evidence type="ECO:0000313" key="2">
    <source>
        <dbReference type="EMBL" id="ASC73888.1"/>
    </source>
</evidence>
<dbReference type="RefSeq" id="WP_080811703.1">
    <property type="nucleotide sequence ID" value="NZ_CP021983.2"/>
</dbReference>
<dbReference type="EMBL" id="CP021983">
    <property type="protein sequence ID" value="ASC73888.1"/>
    <property type="molecule type" value="Genomic_DNA"/>
</dbReference>
<evidence type="ECO:0000256" key="1">
    <source>
        <dbReference type="SAM" id="Phobius"/>
    </source>
</evidence>
<dbReference type="STRING" id="1641165.XM38_18855"/>
<evidence type="ECO:0000313" key="3">
    <source>
        <dbReference type="Proteomes" id="UP000191901"/>
    </source>
</evidence>
<gene>
    <name evidence="2" type="ORF">XM38_048620</name>
</gene>
<proteinExistence type="predicted"/>
<keyword evidence="3" id="KW-1185">Reference proteome</keyword>
<evidence type="ECO:0008006" key="4">
    <source>
        <dbReference type="Google" id="ProtNLM"/>
    </source>
</evidence>
<reference evidence="2 3" key="1">
    <citation type="journal article" date="2016" name="Biochim. Biophys. Acta">
        <title>Characterization of red-shifted phycobilisomes isolated from the chlorophyll f-containing cyanobacterium Halomicronema hongdechloris.</title>
        <authorList>
            <person name="Li Y."/>
            <person name="Lin Y."/>
            <person name="Garvey C.J."/>
            <person name="Birch D."/>
            <person name="Corkery R.W."/>
            <person name="Loughlin P.C."/>
            <person name="Scheer H."/>
            <person name="Willows R.D."/>
            <person name="Chen M."/>
        </authorList>
    </citation>
    <scope>NUCLEOTIDE SEQUENCE [LARGE SCALE GENOMIC DNA]</scope>
    <source>
        <strain evidence="2 3">C2206</strain>
    </source>
</reference>
<keyword evidence="1" id="KW-0812">Transmembrane</keyword>
<dbReference type="KEGG" id="hhg:XM38_048620"/>
<organism evidence="2 3">
    <name type="scientific">Halomicronema hongdechloris C2206</name>
    <dbReference type="NCBI Taxonomy" id="1641165"/>
    <lineage>
        <taxon>Bacteria</taxon>
        <taxon>Bacillati</taxon>
        <taxon>Cyanobacteriota</taxon>
        <taxon>Cyanophyceae</taxon>
        <taxon>Nodosilineales</taxon>
        <taxon>Nodosilineaceae</taxon>
        <taxon>Halomicronema</taxon>
    </lineage>
</organism>
<keyword evidence="1" id="KW-1133">Transmembrane helix</keyword>
<dbReference type="PANTHER" id="PTHR35733:SF1">
    <property type="entry name" value="OS02G0307800 PROTEIN"/>
    <property type="match status" value="1"/>
</dbReference>
<keyword evidence="1" id="KW-0472">Membrane</keyword>
<dbReference type="Proteomes" id="UP000191901">
    <property type="component" value="Chromosome"/>
</dbReference>
<feature type="transmembrane region" description="Helical" evidence="1">
    <location>
        <begin position="29"/>
        <end position="51"/>
    </location>
</feature>
<name>A0A1Z3HU95_9CYAN</name>
<feature type="transmembrane region" description="Helical" evidence="1">
    <location>
        <begin position="71"/>
        <end position="100"/>
    </location>
</feature>
<dbReference type="PANTHER" id="PTHR35733">
    <property type="entry name" value="OS02G0307800 PROTEIN"/>
    <property type="match status" value="1"/>
</dbReference>
<accession>A0A1Z3HU95</accession>
<sequence length="113" mass="11789">MDNSPTPKVETSQSTPTPPAKIWRCFSGAFIAGSLGMILYRFMTTIAVTFANKPVTSDNPAVVNISAAVRTLVVGIVALGAGVFAIAAVGLFLLGMQLAVQRLMGRSKSSSQT</sequence>